<dbReference type="RefSeq" id="WP_122907229.1">
    <property type="nucleotide sequence ID" value="NZ_CBCSBE010000011.1"/>
</dbReference>
<organism evidence="2 3">
    <name type="scientific">Brevibacillus invocatus</name>
    <dbReference type="NCBI Taxonomy" id="173959"/>
    <lineage>
        <taxon>Bacteria</taxon>
        <taxon>Bacillati</taxon>
        <taxon>Bacillota</taxon>
        <taxon>Bacilli</taxon>
        <taxon>Bacillales</taxon>
        <taxon>Paenibacillaceae</taxon>
        <taxon>Brevibacillus</taxon>
    </lineage>
</organism>
<dbReference type="OrthoDB" id="1633470at2"/>
<comment type="caution">
    <text evidence="2">The sequence shown here is derived from an EMBL/GenBank/DDBJ whole genome shotgun (WGS) entry which is preliminary data.</text>
</comment>
<evidence type="ECO:0000313" key="3">
    <source>
        <dbReference type="Proteomes" id="UP000282028"/>
    </source>
</evidence>
<dbReference type="InterPro" id="IPR010897">
    <property type="entry name" value="Spore_II_P"/>
</dbReference>
<feature type="region of interest" description="Disordered" evidence="1">
    <location>
        <begin position="139"/>
        <end position="179"/>
    </location>
</feature>
<reference evidence="2 3" key="1">
    <citation type="submission" date="2018-10" db="EMBL/GenBank/DDBJ databases">
        <title>Phylogenomics of Brevibacillus.</title>
        <authorList>
            <person name="Dunlap C."/>
        </authorList>
    </citation>
    <scope>NUCLEOTIDE SEQUENCE [LARGE SCALE GENOMIC DNA]</scope>
    <source>
        <strain evidence="2 3">JCM 12215</strain>
    </source>
</reference>
<gene>
    <name evidence="2" type="ORF">EDM52_01330</name>
</gene>
<dbReference type="Proteomes" id="UP000282028">
    <property type="component" value="Unassembled WGS sequence"/>
</dbReference>
<dbReference type="AlphaFoldDB" id="A0A3M8CNI7"/>
<protein>
    <submittedName>
        <fullName evidence="2">Stage II sporulation protein P</fullName>
    </submittedName>
</protein>
<evidence type="ECO:0000313" key="2">
    <source>
        <dbReference type="EMBL" id="RNB76867.1"/>
    </source>
</evidence>
<dbReference type="NCBIfam" id="TIGR02867">
    <property type="entry name" value="spore_II_P"/>
    <property type="match status" value="1"/>
</dbReference>
<accession>A0A3M8CNI7</accession>
<name>A0A3M8CNI7_9BACL</name>
<evidence type="ECO:0000256" key="1">
    <source>
        <dbReference type="SAM" id="MobiDB-lite"/>
    </source>
</evidence>
<keyword evidence="3" id="KW-1185">Reference proteome</keyword>
<dbReference type="EMBL" id="RHHR01000003">
    <property type="protein sequence ID" value="RNB76867.1"/>
    <property type="molecule type" value="Genomic_DNA"/>
</dbReference>
<sequence length="397" mass="44140">MAALIQRQFVVLSFITAFLFLLTGVFALSNNRINIASTTIQQAASQISSLAFLTWMGQEIPRLNETVQGDRPPDSVTGFLFELATSIHPGDLRSLLGRELPGMVTMDDARFIVEGKGARLSDLYVEYPPHPKQVIDASQAEPLPSPTDEKAPEAAQPETKPDDEKNPPKATPAPSGKKVVYVYTSHNRESWTSETKYVGSSLDHPTRNISMISKRLSEALNERGVGSDVSDHDIYQDLLNKKMDYALSYAQSLQVIKTAAQENRDLHYFFDLHRDTAPRDQTTATIKGKTYARVMFVIGKRNKNHQKNEAFATELHKLMEEMYPDLSRGVMEKGAKTDHGEYNQSISPGSLLMEIGGTDNTLEESLNTAEALADVFAAYYLKAEKVANPVAEEPEKR</sequence>
<dbReference type="Pfam" id="PF07454">
    <property type="entry name" value="SpoIIP"/>
    <property type="match status" value="1"/>
</dbReference>
<proteinExistence type="predicted"/>